<feature type="chain" id="PRO_5043552929" description="CBM1 domain-containing protein" evidence="3">
    <location>
        <begin position="21"/>
        <end position="251"/>
    </location>
</feature>
<evidence type="ECO:0000256" key="1">
    <source>
        <dbReference type="ARBA" id="ARBA00022729"/>
    </source>
</evidence>
<feature type="domain" description="CBM1" evidence="4">
    <location>
        <begin position="21"/>
        <end position="59"/>
    </location>
</feature>
<proteinExistence type="predicted"/>
<evidence type="ECO:0000256" key="2">
    <source>
        <dbReference type="SAM" id="MobiDB-lite"/>
    </source>
</evidence>
<dbReference type="SMART" id="SM00236">
    <property type="entry name" value="fCBD"/>
    <property type="match status" value="1"/>
</dbReference>
<evidence type="ECO:0000256" key="3">
    <source>
        <dbReference type="SAM" id="SignalP"/>
    </source>
</evidence>
<keyword evidence="1 3" id="KW-0732">Signal</keyword>
<dbReference type="GO" id="GO:0005576">
    <property type="term" value="C:extracellular region"/>
    <property type="evidence" value="ECO:0007669"/>
    <property type="project" value="InterPro"/>
</dbReference>
<evidence type="ECO:0000259" key="4">
    <source>
        <dbReference type="PROSITE" id="PS51164"/>
    </source>
</evidence>
<reference evidence="5 6" key="1">
    <citation type="journal article" date="2024" name="J Genomics">
        <title>Draft genome sequencing and assembly of Favolaschia claudopus CIRM-BRFM 2984 isolated from oak limbs.</title>
        <authorList>
            <person name="Navarro D."/>
            <person name="Drula E."/>
            <person name="Chaduli D."/>
            <person name="Cazenave R."/>
            <person name="Ahrendt S."/>
            <person name="Wang J."/>
            <person name="Lipzen A."/>
            <person name="Daum C."/>
            <person name="Barry K."/>
            <person name="Grigoriev I.V."/>
            <person name="Favel A."/>
            <person name="Rosso M.N."/>
            <person name="Martin F."/>
        </authorList>
    </citation>
    <scope>NUCLEOTIDE SEQUENCE [LARGE SCALE GENOMIC DNA]</scope>
    <source>
        <strain evidence="5 6">CIRM-BRFM 2984</strain>
    </source>
</reference>
<accession>A0AAV9ZA68</accession>
<feature type="region of interest" description="Disordered" evidence="2">
    <location>
        <begin position="64"/>
        <end position="92"/>
    </location>
</feature>
<dbReference type="GO" id="GO:0030248">
    <property type="term" value="F:cellulose binding"/>
    <property type="evidence" value="ECO:0007669"/>
    <property type="project" value="InterPro"/>
</dbReference>
<protein>
    <recommendedName>
        <fullName evidence="4">CBM1 domain-containing protein</fullName>
    </recommendedName>
</protein>
<evidence type="ECO:0000313" key="6">
    <source>
        <dbReference type="Proteomes" id="UP001362999"/>
    </source>
</evidence>
<dbReference type="InterPro" id="IPR000254">
    <property type="entry name" value="CBD"/>
</dbReference>
<dbReference type="EMBL" id="JAWWNJ010000177">
    <property type="protein sequence ID" value="KAK6974948.1"/>
    <property type="molecule type" value="Genomic_DNA"/>
</dbReference>
<dbReference type="GO" id="GO:0005975">
    <property type="term" value="P:carbohydrate metabolic process"/>
    <property type="evidence" value="ECO:0007669"/>
    <property type="project" value="InterPro"/>
</dbReference>
<gene>
    <name evidence="5" type="ORF">R3P38DRAFT_3335304</name>
</gene>
<dbReference type="InterPro" id="IPR035971">
    <property type="entry name" value="CBD_sf"/>
</dbReference>
<sequence>MAKFRLLSTLALLSVRGVKGQTAPQYGQCGGQGWTARPYDLPAANWACTVSNDWYSQCLPGSATTTGPTTTISTTKTSTGGSTASSTSTASSGSATLVPGMVSFVRAVEDPNFHKYLQSQVLGSASPACPWGLYPGRTISSGQWSARPERRWLATLRRRRTPANSTVVKLGMHWATTPDTLGDVCVLAGDSLEWSSPSVKRQQNNAWLVCPTGSVLNVFINLGAYDYMTPPGCADQTLNAYTGTTAVAVVT</sequence>
<feature type="signal peptide" evidence="3">
    <location>
        <begin position="1"/>
        <end position="20"/>
    </location>
</feature>
<name>A0AAV9ZA68_9AGAR</name>
<comment type="caution">
    <text evidence="5">The sequence shown here is derived from an EMBL/GenBank/DDBJ whole genome shotgun (WGS) entry which is preliminary data.</text>
</comment>
<organism evidence="5 6">
    <name type="scientific">Favolaschia claudopus</name>
    <dbReference type="NCBI Taxonomy" id="2862362"/>
    <lineage>
        <taxon>Eukaryota</taxon>
        <taxon>Fungi</taxon>
        <taxon>Dikarya</taxon>
        <taxon>Basidiomycota</taxon>
        <taxon>Agaricomycotina</taxon>
        <taxon>Agaricomycetes</taxon>
        <taxon>Agaricomycetidae</taxon>
        <taxon>Agaricales</taxon>
        <taxon>Marasmiineae</taxon>
        <taxon>Mycenaceae</taxon>
        <taxon>Favolaschia</taxon>
    </lineage>
</organism>
<dbReference type="Proteomes" id="UP001362999">
    <property type="component" value="Unassembled WGS sequence"/>
</dbReference>
<dbReference type="SUPFAM" id="SSF57180">
    <property type="entry name" value="Cellulose-binding domain"/>
    <property type="match status" value="1"/>
</dbReference>
<evidence type="ECO:0000313" key="5">
    <source>
        <dbReference type="EMBL" id="KAK6974948.1"/>
    </source>
</evidence>
<dbReference type="PROSITE" id="PS51164">
    <property type="entry name" value="CBM1_2"/>
    <property type="match status" value="1"/>
</dbReference>
<keyword evidence="6" id="KW-1185">Reference proteome</keyword>
<dbReference type="AlphaFoldDB" id="A0AAV9ZA68"/>